<name>A0A1G6Z633_9NOCA</name>
<dbReference type="GO" id="GO:0003677">
    <property type="term" value="F:DNA binding"/>
    <property type="evidence" value="ECO:0007669"/>
    <property type="project" value="UniProtKB-KW"/>
</dbReference>
<proteinExistence type="predicted"/>
<dbReference type="GO" id="GO:0009360">
    <property type="term" value="C:DNA polymerase III complex"/>
    <property type="evidence" value="ECO:0007669"/>
    <property type="project" value="InterPro"/>
</dbReference>
<feature type="compositionally biased region" description="Polar residues" evidence="2">
    <location>
        <begin position="352"/>
        <end position="361"/>
    </location>
</feature>
<dbReference type="Gene3D" id="3.10.150.10">
    <property type="entry name" value="DNA Polymerase III, subunit A, domain 2"/>
    <property type="match status" value="2"/>
</dbReference>
<dbReference type="InterPro" id="IPR046938">
    <property type="entry name" value="DNA_clamp_sf"/>
</dbReference>
<protein>
    <submittedName>
        <fullName evidence="4">DNA polymerase III beta subunit, central domain</fullName>
    </submittedName>
</protein>
<dbReference type="STRING" id="168276.SAMN05444580_108118"/>
<feature type="region of interest" description="Disordered" evidence="2">
    <location>
        <begin position="328"/>
        <end position="361"/>
    </location>
</feature>
<dbReference type="Proteomes" id="UP000199417">
    <property type="component" value="Unassembled WGS sequence"/>
</dbReference>
<keyword evidence="5" id="KW-1185">Reference proteome</keyword>
<dbReference type="PANTHER" id="PTHR30204">
    <property type="entry name" value="REDOX-CYCLING DRUG-SENSING TRANSCRIPTIONAL ACTIVATOR SOXR"/>
    <property type="match status" value="1"/>
</dbReference>
<dbReference type="GO" id="GO:0003700">
    <property type="term" value="F:DNA-binding transcription factor activity"/>
    <property type="evidence" value="ECO:0007669"/>
    <property type="project" value="InterPro"/>
</dbReference>
<evidence type="ECO:0000313" key="4">
    <source>
        <dbReference type="EMBL" id="SDD97902.1"/>
    </source>
</evidence>
<keyword evidence="1" id="KW-0238">DNA-binding</keyword>
<dbReference type="GO" id="GO:0003887">
    <property type="term" value="F:DNA-directed DNA polymerase activity"/>
    <property type="evidence" value="ECO:0007669"/>
    <property type="project" value="InterPro"/>
</dbReference>
<sequence length="361" mass="38489">MSIGSFASRSGLTASALRFYADARLLLPAEVDPDSGYRFYGEDQLERAVLLRQLREIGMPLATAKSVLDAGRNEAVRLVDQHVDAVVSGATAARQQAAVIKAALAAEPAVVVVALSGPVLAAAIEQVLTATTDEPDIAVLGGVRFESDTGAVTVTATDRYRLSTRTLVTADPTAATWAATVNGEDLRSCLGDLRRTPLARIEATEQGMWIRLPDRGDRHCRLLPEPFPDYRSMLDALPAVTTRVEASKSSLLRALEERPADRVSMHVTEAGVTVLDNRGGPDTGVHLPARVSGPSIEAWFEMTTLYPAISTAIGADVLLDLRGPAQPATVRSADHGDLTTLAMPTKPHPRDNTTNPKGKDT</sequence>
<dbReference type="Gene3D" id="1.10.1660.10">
    <property type="match status" value="1"/>
</dbReference>
<dbReference type="AlphaFoldDB" id="A0A1G6Z633"/>
<dbReference type="InterPro" id="IPR009061">
    <property type="entry name" value="DNA-bd_dom_put_sf"/>
</dbReference>
<gene>
    <name evidence="4" type="ORF">SAMN05444580_108118</name>
</gene>
<dbReference type="InterPro" id="IPR047057">
    <property type="entry name" value="MerR_fam"/>
</dbReference>
<dbReference type="Pfam" id="PF13411">
    <property type="entry name" value="MerR_1"/>
    <property type="match status" value="1"/>
</dbReference>
<dbReference type="Pfam" id="PF02767">
    <property type="entry name" value="DNA_pol3_beta_2"/>
    <property type="match status" value="1"/>
</dbReference>
<reference evidence="4 5" key="1">
    <citation type="submission" date="2016-10" db="EMBL/GenBank/DDBJ databases">
        <authorList>
            <person name="de Groot N.N."/>
        </authorList>
    </citation>
    <scope>NUCLEOTIDE SEQUENCE [LARGE SCALE GENOMIC DNA]</scope>
    <source>
        <strain evidence="4 5">JCM 11308</strain>
    </source>
</reference>
<dbReference type="SUPFAM" id="SSF55979">
    <property type="entry name" value="DNA clamp"/>
    <property type="match status" value="1"/>
</dbReference>
<dbReference type="GO" id="GO:0008408">
    <property type="term" value="F:3'-5' exonuclease activity"/>
    <property type="evidence" value="ECO:0007669"/>
    <property type="project" value="InterPro"/>
</dbReference>
<dbReference type="PANTHER" id="PTHR30204:SF97">
    <property type="entry name" value="MERR FAMILY REGULATORY PROTEIN"/>
    <property type="match status" value="1"/>
</dbReference>
<dbReference type="EMBL" id="FNAB01000008">
    <property type="protein sequence ID" value="SDD97902.1"/>
    <property type="molecule type" value="Genomic_DNA"/>
</dbReference>
<dbReference type="GO" id="GO:0006260">
    <property type="term" value="P:DNA replication"/>
    <property type="evidence" value="ECO:0007669"/>
    <property type="project" value="InterPro"/>
</dbReference>
<evidence type="ECO:0000313" key="5">
    <source>
        <dbReference type="Proteomes" id="UP000199417"/>
    </source>
</evidence>
<evidence type="ECO:0000256" key="2">
    <source>
        <dbReference type="SAM" id="MobiDB-lite"/>
    </source>
</evidence>
<evidence type="ECO:0000256" key="1">
    <source>
        <dbReference type="ARBA" id="ARBA00023125"/>
    </source>
</evidence>
<dbReference type="InterPro" id="IPR022637">
    <property type="entry name" value="DNA_polIII_beta_cen"/>
</dbReference>
<accession>A0A1G6Z633</accession>
<feature type="domain" description="HTH merR-type" evidence="3">
    <location>
        <begin position="1"/>
        <end position="70"/>
    </location>
</feature>
<dbReference type="SUPFAM" id="SSF46955">
    <property type="entry name" value="Putative DNA-binding domain"/>
    <property type="match status" value="1"/>
</dbReference>
<dbReference type="PROSITE" id="PS50937">
    <property type="entry name" value="HTH_MERR_2"/>
    <property type="match status" value="1"/>
</dbReference>
<organism evidence="4 5">
    <name type="scientific">Rhodococcus tukisamuensis</name>
    <dbReference type="NCBI Taxonomy" id="168276"/>
    <lineage>
        <taxon>Bacteria</taxon>
        <taxon>Bacillati</taxon>
        <taxon>Actinomycetota</taxon>
        <taxon>Actinomycetes</taxon>
        <taxon>Mycobacteriales</taxon>
        <taxon>Nocardiaceae</taxon>
        <taxon>Rhodococcus</taxon>
    </lineage>
</organism>
<dbReference type="SMART" id="SM00422">
    <property type="entry name" value="HTH_MERR"/>
    <property type="match status" value="1"/>
</dbReference>
<evidence type="ECO:0000259" key="3">
    <source>
        <dbReference type="PROSITE" id="PS50937"/>
    </source>
</evidence>
<dbReference type="InterPro" id="IPR000551">
    <property type="entry name" value="MerR-type_HTH_dom"/>
</dbReference>